<organism evidence="3 4">
    <name type="scientific">Bifidobacterium italicum</name>
    <dbReference type="NCBI Taxonomy" id="1960968"/>
    <lineage>
        <taxon>Bacteria</taxon>
        <taxon>Bacillati</taxon>
        <taxon>Actinomycetota</taxon>
        <taxon>Actinomycetes</taxon>
        <taxon>Bifidobacteriales</taxon>
        <taxon>Bifidobacteriaceae</taxon>
        <taxon>Bifidobacterium</taxon>
    </lineage>
</organism>
<dbReference type="InterPro" id="IPR044049">
    <property type="entry name" value="EccD_transm"/>
</dbReference>
<keyword evidence="1" id="KW-0472">Membrane</keyword>
<feature type="domain" description="EccD-like transmembrane" evidence="2">
    <location>
        <begin position="150"/>
        <end position="473"/>
    </location>
</feature>
<comment type="caution">
    <text evidence="3">The sequence shown here is derived from an EMBL/GenBank/DDBJ whole genome shotgun (WGS) entry which is preliminary data.</text>
</comment>
<evidence type="ECO:0000259" key="2">
    <source>
        <dbReference type="Pfam" id="PF19053"/>
    </source>
</evidence>
<gene>
    <name evidence="3" type="ORF">B1400_0598</name>
</gene>
<protein>
    <submittedName>
        <fullName evidence="3">Type VII secretion protein</fullName>
    </submittedName>
</protein>
<feature type="transmembrane region" description="Helical" evidence="1">
    <location>
        <begin position="176"/>
        <end position="194"/>
    </location>
</feature>
<dbReference type="Pfam" id="PF19053">
    <property type="entry name" value="EccD"/>
    <property type="match status" value="1"/>
</dbReference>
<accession>A0A2A2EKM0</accession>
<name>A0A2A2EKM0_9BIFI</name>
<feature type="transmembrane region" description="Helical" evidence="1">
    <location>
        <begin position="346"/>
        <end position="365"/>
    </location>
</feature>
<sequence length="477" mass="50292">MDANAYVPSPPPFVPDAQAMGPQTGDDIMDGPEIGQQSPISITVSYKKRSVTLTVAPDVIVAELLPDIASRLGVLDPAIVYGGYRLVNDDGETLDPARTIPQQYIASRHAFALTPGALADPDVIYDDVVEAVGSNVGQVYRAWTTEHTTMTTLIICVGMLVISAICLAVTPPSVLSASIGAAFAIIMLALTALLDNHRLRIPAIVIGLLSGIFAALTGFQCIAATHPAAPAYGAPTLGAAVGFLMAGVIMVFVAPHTRPYGFAPITVGAVTAIPSALGAVSPHALKPAWVITATAAALVINALPWMCLSMARISVHSPQSESEIFALPEPIDYEDIRRRYIQGSTYLFIGRISIAATLLICTPYVVSLHGPFAPLLCLLAFAAMLLDSRQIYTLREMALTVGAAGIGILLNVLLLAATQPQTRPALAIGLLACAIIALVFTYISRRQSLFVTRVTDAIEVICILTLPPLAYFVIMAS</sequence>
<dbReference type="AlphaFoldDB" id="A0A2A2EKM0"/>
<keyword evidence="4" id="KW-1185">Reference proteome</keyword>
<proteinExistence type="predicted"/>
<keyword evidence="1" id="KW-0812">Transmembrane</keyword>
<evidence type="ECO:0000313" key="3">
    <source>
        <dbReference type="EMBL" id="PAU69719.1"/>
    </source>
</evidence>
<keyword evidence="1" id="KW-1133">Transmembrane helix</keyword>
<feature type="transmembrane region" description="Helical" evidence="1">
    <location>
        <begin position="456"/>
        <end position="474"/>
    </location>
</feature>
<reference evidence="3 4" key="1">
    <citation type="journal article" date="2017" name="ISME J.">
        <title>Unveiling bifidobacterial biogeography across the mammalian branch of the tree of life.</title>
        <authorList>
            <person name="Milani C."/>
            <person name="Mangifesta M."/>
            <person name="Mancabelli L."/>
            <person name="Lugli G.A."/>
            <person name="James K."/>
            <person name="Duranti S."/>
            <person name="Turroni F."/>
            <person name="Ferrario C."/>
            <person name="Ossiprandi M.C."/>
            <person name="van Sinderen D."/>
            <person name="Ventura M."/>
        </authorList>
    </citation>
    <scope>NUCLEOTIDE SEQUENCE [LARGE SCALE GENOMIC DNA]</scope>
    <source>
        <strain evidence="3 4">70</strain>
    </source>
</reference>
<evidence type="ECO:0000256" key="1">
    <source>
        <dbReference type="SAM" id="Phobius"/>
    </source>
</evidence>
<feature type="transmembrane region" description="Helical" evidence="1">
    <location>
        <begin position="201"/>
        <end position="225"/>
    </location>
</feature>
<feature type="transmembrane region" description="Helical" evidence="1">
    <location>
        <begin position="424"/>
        <end position="444"/>
    </location>
</feature>
<feature type="transmembrane region" description="Helical" evidence="1">
    <location>
        <begin position="371"/>
        <end position="386"/>
    </location>
</feature>
<feature type="transmembrane region" description="Helical" evidence="1">
    <location>
        <begin position="231"/>
        <end position="253"/>
    </location>
</feature>
<dbReference type="EMBL" id="MVOG01000007">
    <property type="protein sequence ID" value="PAU69719.1"/>
    <property type="molecule type" value="Genomic_DNA"/>
</dbReference>
<feature type="transmembrane region" description="Helical" evidence="1">
    <location>
        <begin position="398"/>
        <end position="418"/>
    </location>
</feature>
<evidence type="ECO:0000313" key="4">
    <source>
        <dbReference type="Proteomes" id="UP000217986"/>
    </source>
</evidence>
<dbReference type="InterPro" id="IPR024962">
    <property type="entry name" value="YukD-like"/>
</dbReference>
<dbReference type="Proteomes" id="UP000217986">
    <property type="component" value="Unassembled WGS sequence"/>
</dbReference>
<dbReference type="Pfam" id="PF08817">
    <property type="entry name" value="YukD"/>
    <property type="match status" value="1"/>
</dbReference>
<feature type="transmembrane region" description="Helical" evidence="1">
    <location>
        <begin position="287"/>
        <end position="308"/>
    </location>
</feature>
<feature type="transmembrane region" description="Helical" evidence="1">
    <location>
        <begin position="260"/>
        <end position="281"/>
    </location>
</feature>
<feature type="transmembrane region" description="Helical" evidence="1">
    <location>
        <begin position="150"/>
        <end position="170"/>
    </location>
</feature>